<dbReference type="EMBL" id="BK015496">
    <property type="protein sequence ID" value="DAE09861.1"/>
    <property type="molecule type" value="Genomic_DNA"/>
</dbReference>
<reference evidence="1" key="1">
    <citation type="journal article" date="2021" name="Proc. Natl. Acad. Sci. U.S.A.">
        <title>A Catalog of Tens of Thousands of Viruses from Human Metagenomes Reveals Hidden Associations with Chronic Diseases.</title>
        <authorList>
            <person name="Tisza M.J."/>
            <person name="Buck C.B."/>
        </authorList>
    </citation>
    <scope>NUCLEOTIDE SEQUENCE</scope>
    <source>
        <strain evidence="1">Ctt6T3</strain>
    </source>
</reference>
<organism evidence="1">
    <name type="scientific">Podoviridae sp. ctt6T3</name>
    <dbReference type="NCBI Taxonomy" id="2825282"/>
    <lineage>
        <taxon>Viruses</taxon>
        <taxon>Duplodnaviria</taxon>
        <taxon>Heunggongvirae</taxon>
        <taxon>Uroviricota</taxon>
        <taxon>Caudoviricetes</taxon>
    </lineage>
</organism>
<evidence type="ECO:0000313" key="1">
    <source>
        <dbReference type="EMBL" id="DAE09861.1"/>
    </source>
</evidence>
<sequence>MSIVKLHKNTGDFCAVCTNLCNLHKLAGAYTAQFVHIV</sequence>
<proteinExistence type="predicted"/>
<name>A0A8S5PTI8_9CAUD</name>
<accession>A0A8S5PTI8</accession>
<protein>
    <submittedName>
        <fullName evidence="1">Uncharacterized protein</fullName>
    </submittedName>
</protein>